<dbReference type="Proteomes" id="UP000640274">
    <property type="component" value="Unassembled WGS sequence"/>
</dbReference>
<dbReference type="GO" id="GO:0031177">
    <property type="term" value="F:phosphopantetheine binding"/>
    <property type="evidence" value="ECO:0007669"/>
    <property type="project" value="InterPro"/>
</dbReference>
<dbReference type="InterPro" id="IPR001242">
    <property type="entry name" value="Condensation_dom"/>
</dbReference>
<dbReference type="Gene3D" id="1.10.1200.10">
    <property type="entry name" value="ACP-like"/>
    <property type="match status" value="3"/>
</dbReference>
<dbReference type="Gene3D" id="3.30.559.10">
    <property type="entry name" value="Chloramphenicol acetyltransferase-like domain"/>
    <property type="match status" value="2"/>
</dbReference>
<dbReference type="InterPro" id="IPR025110">
    <property type="entry name" value="AMP-bd_C"/>
</dbReference>
<dbReference type="PANTHER" id="PTHR45527:SF1">
    <property type="entry name" value="FATTY ACID SYNTHASE"/>
    <property type="match status" value="1"/>
</dbReference>
<dbReference type="GO" id="GO:0005829">
    <property type="term" value="C:cytosol"/>
    <property type="evidence" value="ECO:0007669"/>
    <property type="project" value="TreeGrafter"/>
</dbReference>
<name>A0A934MP19_9BACL</name>
<proteinExistence type="inferred from homology"/>
<organism evidence="10 11">
    <name type="scientific">Paenibacillus roseus</name>
    <dbReference type="NCBI Taxonomy" id="2798579"/>
    <lineage>
        <taxon>Bacteria</taxon>
        <taxon>Bacillati</taxon>
        <taxon>Bacillota</taxon>
        <taxon>Bacilli</taxon>
        <taxon>Bacillales</taxon>
        <taxon>Paenibacillaceae</taxon>
        <taxon>Paenibacillus</taxon>
    </lineage>
</organism>
<dbReference type="SUPFAM" id="SSF52777">
    <property type="entry name" value="CoA-dependent acyltransferases"/>
    <property type="match status" value="5"/>
</dbReference>
<evidence type="ECO:0000256" key="4">
    <source>
        <dbReference type="ARBA" id="ARBA00022553"/>
    </source>
</evidence>
<dbReference type="NCBIfam" id="TIGR01733">
    <property type="entry name" value="AA-adenyl-dom"/>
    <property type="match status" value="3"/>
</dbReference>
<keyword evidence="5" id="KW-0436">Ligase</keyword>
<gene>
    <name evidence="10" type="ORF">JFN88_01485</name>
</gene>
<protein>
    <submittedName>
        <fullName evidence="10">Amino acid adenylation domain-containing protein</fullName>
    </submittedName>
</protein>
<dbReference type="InterPro" id="IPR045851">
    <property type="entry name" value="AMP-bd_C_sf"/>
</dbReference>
<dbReference type="PROSITE" id="PS50075">
    <property type="entry name" value="CARRIER"/>
    <property type="match status" value="3"/>
</dbReference>
<keyword evidence="3" id="KW-0596">Phosphopantetheine</keyword>
<dbReference type="SUPFAM" id="SSF56801">
    <property type="entry name" value="Acetyl-CoA synthetase-like"/>
    <property type="match status" value="3"/>
</dbReference>
<evidence type="ECO:0000256" key="5">
    <source>
        <dbReference type="ARBA" id="ARBA00022598"/>
    </source>
</evidence>
<dbReference type="SUPFAM" id="SSF47336">
    <property type="entry name" value="ACP-like"/>
    <property type="match status" value="3"/>
</dbReference>
<evidence type="ECO:0000256" key="7">
    <source>
        <dbReference type="ARBA" id="ARBA00023194"/>
    </source>
</evidence>
<dbReference type="CDD" id="cd19531">
    <property type="entry name" value="LCL_NRPS-like"/>
    <property type="match status" value="2"/>
</dbReference>
<comment type="similarity">
    <text evidence="2">Belongs to the ATP-dependent AMP-binding enzyme family.</text>
</comment>
<dbReference type="GO" id="GO:0016874">
    <property type="term" value="F:ligase activity"/>
    <property type="evidence" value="ECO:0007669"/>
    <property type="project" value="UniProtKB-KW"/>
</dbReference>
<feature type="domain" description="Carrier" evidence="9">
    <location>
        <begin position="747"/>
        <end position="822"/>
    </location>
</feature>
<evidence type="ECO:0000256" key="3">
    <source>
        <dbReference type="ARBA" id="ARBA00022450"/>
    </source>
</evidence>
<dbReference type="PROSITE" id="PS00012">
    <property type="entry name" value="PHOSPHOPANTETHEINE"/>
    <property type="match status" value="2"/>
</dbReference>
<evidence type="ECO:0000259" key="9">
    <source>
        <dbReference type="PROSITE" id="PS50075"/>
    </source>
</evidence>
<dbReference type="PROSITE" id="PS00455">
    <property type="entry name" value="AMP_BINDING"/>
    <property type="match status" value="3"/>
</dbReference>
<dbReference type="FunFam" id="3.40.50.12780:FF:000012">
    <property type="entry name" value="Non-ribosomal peptide synthetase"/>
    <property type="match status" value="3"/>
</dbReference>
<dbReference type="GO" id="GO:0008610">
    <property type="term" value="P:lipid biosynthetic process"/>
    <property type="evidence" value="ECO:0007669"/>
    <property type="project" value="UniProtKB-ARBA"/>
</dbReference>
<evidence type="ECO:0000256" key="8">
    <source>
        <dbReference type="ARBA" id="ARBA00023268"/>
    </source>
</evidence>
<keyword evidence="4" id="KW-0597">Phosphoprotein</keyword>
<comment type="caution">
    <text evidence="10">The sequence shown here is derived from an EMBL/GenBank/DDBJ whole genome shotgun (WGS) entry which is preliminary data.</text>
</comment>
<dbReference type="FunFam" id="1.10.1200.10:FF:000016">
    <property type="entry name" value="Non-ribosomal peptide synthase"/>
    <property type="match status" value="1"/>
</dbReference>
<dbReference type="InterPro" id="IPR036736">
    <property type="entry name" value="ACP-like_sf"/>
</dbReference>
<dbReference type="FunFam" id="3.30.300.30:FF:000010">
    <property type="entry name" value="Enterobactin synthetase component F"/>
    <property type="match status" value="2"/>
</dbReference>
<dbReference type="Gene3D" id="3.40.50.980">
    <property type="match status" value="6"/>
</dbReference>
<dbReference type="InterPro" id="IPR010071">
    <property type="entry name" value="AA_adenyl_dom"/>
</dbReference>
<dbReference type="InterPro" id="IPR023213">
    <property type="entry name" value="CAT-like_dom_sf"/>
</dbReference>
<dbReference type="GO" id="GO:0043041">
    <property type="term" value="P:amino acid activation for nonribosomal peptide biosynthetic process"/>
    <property type="evidence" value="ECO:0007669"/>
    <property type="project" value="TreeGrafter"/>
</dbReference>
<dbReference type="InterPro" id="IPR000873">
    <property type="entry name" value="AMP-dep_synth/lig_dom"/>
</dbReference>
<dbReference type="Gene3D" id="3.30.559.30">
    <property type="entry name" value="Nonribosomal peptide synthetase, condensation domain"/>
    <property type="match status" value="3"/>
</dbReference>
<evidence type="ECO:0000256" key="6">
    <source>
        <dbReference type="ARBA" id="ARBA00022737"/>
    </source>
</evidence>
<keyword evidence="6" id="KW-0677">Repeat</keyword>
<keyword evidence="7" id="KW-0045">Antibiotic biosynthesis</keyword>
<dbReference type="GO" id="GO:0072330">
    <property type="term" value="P:monocarboxylic acid biosynthetic process"/>
    <property type="evidence" value="ECO:0007669"/>
    <property type="project" value="UniProtKB-ARBA"/>
</dbReference>
<accession>A0A934MP19</accession>
<dbReference type="RefSeq" id="WP_199017519.1">
    <property type="nucleotide sequence ID" value="NZ_JAELUP010000003.1"/>
</dbReference>
<dbReference type="Pfam" id="PF00501">
    <property type="entry name" value="AMP-binding"/>
    <property type="match status" value="3"/>
</dbReference>
<keyword evidence="11" id="KW-1185">Reference proteome</keyword>
<dbReference type="FunFam" id="2.30.38.10:FF:000001">
    <property type="entry name" value="Non-ribosomal peptide synthetase PvdI"/>
    <property type="match status" value="2"/>
</dbReference>
<feature type="domain" description="Carrier" evidence="9">
    <location>
        <begin position="1799"/>
        <end position="1874"/>
    </location>
</feature>
<dbReference type="GO" id="GO:0044550">
    <property type="term" value="P:secondary metabolite biosynthetic process"/>
    <property type="evidence" value="ECO:0007669"/>
    <property type="project" value="UniProtKB-ARBA"/>
</dbReference>
<evidence type="ECO:0000256" key="2">
    <source>
        <dbReference type="ARBA" id="ARBA00006432"/>
    </source>
</evidence>
<dbReference type="NCBIfam" id="NF003417">
    <property type="entry name" value="PRK04813.1"/>
    <property type="match status" value="3"/>
</dbReference>
<sequence>MYKSVLKTSQGQTSGFASLALFVWPFDYTSAAGFETTRIVQDIPAKLVQDLQRAAHFSDQELYLILLGAVQGFFTTLTGSESITVCSLPFQSADMTAEDGAPLPVQTEASRKASFASVATDVKKTMSRMTLSREASSLSLLPRARGGKPLPLLVRMEGVSSAADQWQSQLSFVFARRQDETMELQLHYNIHVYAPETIVRLAAQFVRFCQQVMKDLNIRLDDVDLLTEEERHELLRVFNATAAQYPLQPIHQLFEEQVLQTPDEQAVSGSEGVWTYSELNARANRVAHFLIATGIQAEHRIGVMAGHSLEAVAALLGVLKAGAAYVPLDPSYPAERIRYIAADSKMKLLLTQEELADRVPETTAWFTITETMTEVNESNPQLNVQPHHLMYLIYTSGSTGQPKGVMVEHSGAVNYVWWACKQYTGNQPRSFALYSSLAFDLTVTSIYVPLLTGGRIIVYAGEDKGQLMPQLLAEDQVDVLKLTPTHLRLLLLAGHVPQRLRTLIVGGEALDSALARQVHDHFEGQVTIYNEYGPTETVVGCMIHAFDPARDLYSSVPIGRPADNVRVYVLDERLQPVPGGSPGELYVAGDGVARGYWGQEERTAERFLEEPFTPEGRMYRTGDIARRLGDGSLIYLGRSDEQVKVRGYRIETGEIEACLADHEAVREAAVVAKPDGESGLALWAYIAADEQAEHEALRHYLQEKLPSYMVPSHLVLLDRLPVTPNGKTDRRALLEDDTQTIVQAHEEPAGELEIRLAEMWRQVLGREQIGGGDSFFDLGGHSLKAILLLSKVQKEFGMTVPLQTLFDRPTIKGLAAFLSAGGTEEEQKAEVSAHQVFYKIYSPIEPIEKRLHYPASYVQKRMYALSALKGAEVTYNVPHAMTIEGPLDTERLQQAANRLIQRHETLRTSFGWVEGGLVQRVHDDTVLTIPCSDAGEDEIGSRLAGFIRPFDLQLAPLWRLELIRTGAERHILLFDMHHSITDGVSVGILMKELSALYEGTELQPLRIQYKDFAVWQRGQMLSTMGHEAYWADLYNEGVPPLNLPTDYPRPSVQSFAGRTVTFDVPDDVVTALQRFNAETGTTMYMILLAAFGVLLGKYAGQEDVVIGTTSAGRNHADTEHLIGVFINTLALRIQPSSGKSFSAFVDEVKRHALSAFDHQDFAFDELVDRLKIPRDISRNPLFDTMFVLHNQGGGTSLLTLGKETVIREFDDIRHEPAKVDLTLVATLLENQKMLWSIEYRIDLFRQETVQRMIANFVRLLTSIALQPHQRIGEISLLTEEERHESLILFNATGTAYPQTSVHQLFEEQVMKTPDEPAIVSGNKGTWTYAELNAKANKVARFLIAKGVQSEDRIGVMAEHSLEAVAALLGVLKAGAAYVPLDPSYPADRIRYIAADSKMKALLTQESLASRVPETSVWFAIDQAMTEGDESNPGLNVQPHHLMYLIYTSGSTGQPKGVMVEHRGAVNYLWWARKQYTGNQPSSFALYSSLAFDLTVTSIYVPLLTGGRIVVYAGEDKGQLMPQLLAEDQVDVLKLTPTHLRLLLLADCVPQRLRTLIVGGEALETAVARQVLDHFDGQITIYNEYGPTETVVGCMIHAFDPVLDVSSSVPIGRPADNVRIYVLDELLQPVPSGAAGELYIAGDGVARGYWEQEERTAERFLKEPFTPEGRMYRTGDIARRLADGSLIYLGRSDEQVKVRGYRIEIGEIVACLTEHEAVREAAVMAKPDSESGIELWAYIAVEERARQEELRHYLQGRLPAYMVPAHLVLLDRLPVTPNGKTDRRALLEDEKWAVNNAHEDPVGEVEIRLAELWQQVLLSERIGRHDSFFSLGGHSLKAIMLLSKVQKEFGITVPLQTLFDTPTIQGLAAYLGASVKTGEAQAETKLETSSGVSSDSAYQWIKPAGKRAYYPASYSQKRLYVLNHLAEVTYNVPDVMLIRGALDVERLKRAVQELVNRHETLRTSFGWIDGELVQRVHENVRLDIPYSEQSEDEIDEQIKAFVRPFDLSTAPLLRVELVKLGEDRHLIFLDMHHIITDGVSVEIFLEELMALYAGKRFAPLRIQYKDFSVWQTSAEGAERKQEHEKYWLDVFSGGTPMLNLPTDYNRPSIQSFRGGRVDFEIPKPVTEQLFKISRESGMTLYMILLAVYNVLLFKYTSQDDIVVGTTIAGRNHADTERLIGAFINTLALRNKPRGETTFSAFMNEVKSNALKAYEHQDYAFEELVDRLKTRRDVSRNPLFDTMFVLHNHGTGELVKELGPGVRLLPYGGFQHRVAKFDLTLVVTLREDDQLFWSLEYCADLFKHDTIQRMADHFIRLLRLVTEEPERTIHEIDMLLEDERGLIVHKFNETAAKFPEEDTVVSLIDEQAWMFADSTAVIAPDGELTYQQLIRQSEKLAGRLAARGVRPGDKVALAVERSKDLIIGLLGILKAGAVYVPVDPHFPKKRIDFILENSECSQMLTHSHYGLGSGDTERILLMDQLGDDAVEAEEPERIVNMADPHELCYILYTSGTTGLPKGVAIEHRSLVNRFHWMQKAYPIGRGDTLLQKTPFTFDVSIWELLWGLIQGARLVFLEPGREREPKAIIEAVETYQVSIIHFVPSMLNAFLEYANVHTQIERLSSLNYVFSSGEVLKPYYAEKFYTYMEELPAKLVNLFGPTETTIDSTFYDCLRETAGPAVPIGRPIDNTTVYVLRDGKPQPIGVTGELYIGGVGVARGYVGRDDLNGESFIPNPFIPNDRLYKTGDLARWRADGFLEYMGRADDQIKIRGYRIEPAEIETVLCNIHFIEEAVVLSKDERLIAYIVADMERDTATIKTILSLHLPEFIIPDQFVLVDSIPLTVNGKADKQSLLQIGLAVEQRKEYEAPETELEKTLVLVWQSVLGISPIGVTDNFFEAGGTSIQAVLLEVELEQQNISSEDLIVFRYNTIREMANYLSSRVEIQVETD</sequence>
<keyword evidence="8" id="KW-0511">Multifunctional enzyme</keyword>
<dbReference type="EMBL" id="JAELUP010000003">
    <property type="protein sequence ID" value="MBJ6359994.1"/>
    <property type="molecule type" value="Genomic_DNA"/>
</dbReference>
<dbReference type="Gene3D" id="2.30.38.10">
    <property type="entry name" value="Luciferase, Domain 3"/>
    <property type="match status" value="3"/>
</dbReference>
<dbReference type="InterPro" id="IPR020806">
    <property type="entry name" value="PKS_PP-bd"/>
</dbReference>
<dbReference type="Pfam" id="PF00550">
    <property type="entry name" value="PP-binding"/>
    <property type="match status" value="3"/>
</dbReference>
<evidence type="ECO:0000313" key="10">
    <source>
        <dbReference type="EMBL" id="MBJ6359994.1"/>
    </source>
</evidence>
<reference evidence="10" key="1">
    <citation type="submission" date="2020-12" db="EMBL/GenBank/DDBJ databases">
        <authorList>
            <person name="Huq M.A."/>
        </authorList>
    </citation>
    <scope>NUCLEOTIDE SEQUENCE</scope>
    <source>
        <strain evidence="10">MAHUQ-46</strain>
    </source>
</reference>
<dbReference type="FunFam" id="3.40.50.980:FF:000001">
    <property type="entry name" value="Non-ribosomal peptide synthetase"/>
    <property type="match status" value="3"/>
</dbReference>
<dbReference type="Gene3D" id="3.30.300.30">
    <property type="match status" value="3"/>
</dbReference>
<dbReference type="SMART" id="SM00823">
    <property type="entry name" value="PKS_PP"/>
    <property type="match status" value="3"/>
</dbReference>
<dbReference type="InterPro" id="IPR006162">
    <property type="entry name" value="Ppantetheine_attach_site"/>
</dbReference>
<dbReference type="InterPro" id="IPR020845">
    <property type="entry name" value="AMP-binding_CS"/>
</dbReference>
<comment type="cofactor">
    <cofactor evidence="1">
        <name>pantetheine 4'-phosphate</name>
        <dbReference type="ChEBI" id="CHEBI:47942"/>
    </cofactor>
</comment>
<evidence type="ECO:0000313" key="11">
    <source>
        <dbReference type="Proteomes" id="UP000640274"/>
    </source>
</evidence>
<dbReference type="GO" id="GO:0017000">
    <property type="term" value="P:antibiotic biosynthetic process"/>
    <property type="evidence" value="ECO:0007669"/>
    <property type="project" value="UniProtKB-KW"/>
</dbReference>
<feature type="domain" description="Carrier" evidence="9">
    <location>
        <begin position="2862"/>
        <end position="2936"/>
    </location>
</feature>
<dbReference type="Pfam" id="PF00668">
    <property type="entry name" value="Condensation"/>
    <property type="match status" value="2"/>
</dbReference>
<dbReference type="InterPro" id="IPR009081">
    <property type="entry name" value="PP-bd_ACP"/>
</dbReference>
<dbReference type="PANTHER" id="PTHR45527">
    <property type="entry name" value="NONRIBOSOMAL PEPTIDE SYNTHETASE"/>
    <property type="match status" value="1"/>
</dbReference>
<dbReference type="FunFam" id="1.10.1200.10:FF:000005">
    <property type="entry name" value="Nonribosomal peptide synthetase 1"/>
    <property type="match status" value="1"/>
</dbReference>
<evidence type="ECO:0000256" key="1">
    <source>
        <dbReference type="ARBA" id="ARBA00001957"/>
    </source>
</evidence>
<dbReference type="CDD" id="cd05930">
    <property type="entry name" value="A_NRPS"/>
    <property type="match status" value="1"/>
</dbReference>
<dbReference type="Pfam" id="PF13193">
    <property type="entry name" value="AMP-binding_C"/>
    <property type="match status" value="3"/>
</dbReference>